<accession>A0ABY0K333</accession>
<dbReference type="RefSeq" id="WP_218837147.1">
    <property type="nucleotide sequence ID" value="NZ_FMAW01000018.1"/>
</dbReference>
<keyword evidence="3" id="KW-1185">Reference proteome</keyword>
<protein>
    <recommendedName>
        <fullName evidence="4">ISL3 family transposase</fullName>
    </recommendedName>
</protein>
<sequence length="67" mass="7494">MSINDSILNSVGLTDKNIKFLISDDGNFNELVTIGDNQHQALRYRATLTTVPEHCPQCGVLLSDHFY</sequence>
<organism evidence="1 3">
    <name type="scientific">Weissella hellenica</name>
    <dbReference type="NCBI Taxonomy" id="46256"/>
    <lineage>
        <taxon>Bacteria</taxon>
        <taxon>Bacillati</taxon>
        <taxon>Bacillota</taxon>
        <taxon>Bacilli</taxon>
        <taxon>Lactobacillales</taxon>
        <taxon>Lactobacillaceae</taxon>
        <taxon>Weissella</taxon>
    </lineage>
</organism>
<evidence type="ECO:0000313" key="1">
    <source>
        <dbReference type="EMBL" id="SCC11742.1"/>
    </source>
</evidence>
<comment type="caution">
    <text evidence="1">The sequence shown here is derived from an EMBL/GenBank/DDBJ whole genome shotgun (WGS) entry which is preliminary data.</text>
</comment>
<evidence type="ECO:0000313" key="2">
    <source>
        <dbReference type="EMBL" id="SCC14810.1"/>
    </source>
</evidence>
<evidence type="ECO:0000313" key="3">
    <source>
        <dbReference type="Proteomes" id="UP000182448"/>
    </source>
</evidence>
<gene>
    <name evidence="1" type="ORF">GA0061075_1181</name>
    <name evidence="2" type="ORF">GA0061075_1248</name>
</gene>
<proteinExistence type="predicted"/>
<feature type="non-terminal residue" evidence="1">
    <location>
        <position position="67"/>
    </location>
</feature>
<evidence type="ECO:0008006" key="4">
    <source>
        <dbReference type="Google" id="ProtNLM"/>
    </source>
</evidence>
<dbReference type="EMBL" id="FMAW01000018">
    <property type="protein sequence ID" value="SCC11742.1"/>
    <property type="molecule type" value="Genomic_DNA"/>
</dbReference>
<reference evidence="1 3" key="1">
    <citation type="submission" date="2016-08" db="EMBL/GenBank/DDBJ databases">
        <authorList>
            <person name="Varghese N."/>
            <person name="Submissions Spin"/>
        </authorList>
    </citation>
    <scope>NUCLEOTIDE SEQUENCE [LARGE SCALE GENOMIC DNA]</scope>
    <source>
        <strain evidence="1 3">R-53116</strain>
    </source>
</reference>
<dbReference type="EMBL" id="FMAW01000024">
    <property type="protein sequence ID" value="SCC14810.1"/>
    <property type="molecule type" value="Genomic_DNA"/>
</dbReference>
<name>A0ABY0K333_WEIHE</name>
<dbReference type="Proteomes" id="UP000182448">
    <property type="component" value="Unassembled WGS sequence"/>
</dbReference>